<dbReference type="EMBL" id="UINC01000876">
    <property type="protein sequence ID" value="SUZ62522.1"/>
    <property type="molecule type" value="Genomic_DNA"/>
</dbReference>
<proteinExistence type="predicted"/>
<dbReference type="Gene3D" id="1.20.120.910">
    <property type="entry name" value="DksA, coiled-coil domain"/>
    <property type="match status" value="1"/>
</dbReference>
<organism evidence="1">
    <name type="scientific">marine metagenome</name>
    <dbReference type="NCBI Taxonomy" id="408172"/>
    <lineage>
        <taxon>unclassified sequences</taxon>
        <taxon>metagenomes</taxon>
        <taxon>ecological metagenomes</taxon>
    </lineage>
</organism>
<dbReference type="AlphaFoldDB" id="A0A381P6H2"/>
<gene>
    <name evidence="1" type="ORF">METZ01_LOCUS15376</name>
</gene>
<name>A0A381P6H2_9ZZZZ</name>
<evidence type="ECO:0008006" key="2">
    <source>
        <dbReference type="Google" id="ProtNLM"/>
    </source>
</evidence>
<protein>
    <recommendedName>
        <fullName evidence="2">DksA C4-type domain-containing protein</fullName>
    </recommendedName>
</protein>
<evidence type="ECO:0000313" key="1">
    <source>
        <dbReference type="EMBL" id="SUZ62522.1"/>
    </source>
</evidence>
<sequence length="124" mass="14262">MFRKNILLKIEEINDNIKGIRSTTSNDSSIFSDNVLEDHSEGTETHEVEKSFLLMSRESDYVTNLQKALHRVDNDTYGICQIYQDDPEKCECPDSPLIPEERLLEVPNATKGVFCKEKKKLNLI</sequence>
<reference evidence="1" key="1">
    <citation type="submission" date="2018-05" db="EMBL/GenBank/DDBJ databases">
        <authorList>
            <person name="Lanie J.A."/>
            <person name="Ng W.-L."/>
            <person name="Kazmierczak K.M."/>
            <person name="Andrzejewski T.M."/>
            <person name="Davidsen T.M."/>
            <person name="Wayne K.J."/>
            <person name="Tettelin H."/>
            <person name="Glass J.I."/>
            <person name="Rusch D."/>
            <person name="Podicherti R."/>
            <person name="Tsui H.-C.T."/>
            <person name="Winkler M.E."/>
        </authorList>
    </citation>
    <scope>NUCLEOTIDE SEQUENCE</scope>
</reference>
<accession>A0A381P6H2</accession>